<dbReference type="EMBL" id="JAMDGY010000020">
    <property type="protein sequence ID" value="MDD0990610.1"/>
    <property type="molecule type" value="Genomic_DNA"/>
</dbReference>
<dbReference type="RefSeq" id="WP_273908937.1">
    <property type="nucleotide sequence ID" value="NZ_JAMDGX010000003.1"/>
</dbReference>
<keyword evidence="2" id="KW-1185">Reference proteome</keyword>
<reference evidence="1 2" key="1">
    <citation type="submission" date="2022-05" db="EMBL/GenBank/DDBJ databases">
        <title>Novel Pseudomonas spp. Isolated from a Rainbow Trout Aquaculture Facility.</title>
        <authorList>
            <person name="Testerman T."/>
            <person name="Graf J."/>
        </authorList>
    </citation>
    <scope>NUCLEOTIDE SEQUENCE [LARGE SCALE GENOMIC DNA]</scope>
    <source>
        <strain evidence="1 2">ID681</strain>
    </source>
</reference>
<accession>A0ABT5NR15</accession>
<evidence type="ECO:0000313" key="1">
    <source>
        <dbReference type="EMBL" id="MDD0990610.1"/>
    </source>
</evidence>
<sequence length="122" mass="13448">MAVSALAGEIDVSLASIISRELYVVRQLAGQGKLALPRLLTEFNQFFSGDPLVKSRQDFIDTISMRDLDVMPIQDIRDIYPVWANSYAAAYSAMLVSEALRQLDQRTISLHPVCDSSGTARG</sequence>
<gene>
    <name evidence="1" type="ORF">M5G11_08690</name>
</gene>
<evidence type="ECO:0000313" key="2">
    <source>
        <dbReference type="Proteomes" id="UP001148203"/>
    </source>
</evidence>
<dbReference type="Proteomes" id="UP001148203">
    <property type="component" value="Unassembled WGS sequence"/>
</dbReference>
<proteinExistence type="predicted"/>
<organism evidence="1 2">
    <name type="scientific">Pseudomonas fontis</name>
    <dbReference type="NCBI Taxonomy" id="2942633"/>
    <lineage>
        <taxon>Bacteria</taxon>
        <taxon>Pseudomonadati</taxon>
        <taxon>Pseudomonadota</taxon>
        <taxon>Gammaproteobacteria</taxon>
        <taxon>Pseudomonadales</taxon>
        <taxon>Pseudomonadaceae</taxon>
        <taxon>Pseudomonas</taxon>
    </lineage>
</organism>
<comment type="caution">
    <text evidence="1">The sequence shown here is derived from an EMBL/GenBank/DDBJ whole genome shotgun (WGS) entry which is preliminary data.</text>
</comment>
<name>A0ABT5NR15_9PSED</name>
<protein>
    <submittedName>
        <fullName evidence="1">Uncharacterized protein</fullName>
    </submittedName>
</protein>